<dbReference type="PROSITE" id="PS00141">
    <property type="entry name" value="ASP_PROTEASE"/>
    <property type="match status" value="1"/>
</dbReference>
<evidence type="ECO:0000259" key="4">
    <source>
        <dbReference type="PROSITE" id="PS51767"/>
    </source>
</evidence>
<evidence type="ECO:0000256" key="1">
    <source>
        <dbReference type="ARBA" id="ARBA00007447"/>
    </source>
</evidence>
<keyword evidence="3" id="KW-0378">Hydrolase</keyword>
<evidence type="ECO:0000256" key="2">
    <source>
        <dbReference type="ARBA" id="ARBA00022750"/>
    </source>
</evidence>
<dbReference type="CDD" id="cd05471">
    <property type="entry name" value="pepsin_like"/>
    <property type="match status" value="1"/>
</dbReference>
<comment type="similarity">
    <text evidence="1 3">Belongs to the peptidase A1 family.</text>
</comment>
<keyword evidence="6" id="KW-1185">Reference proteome</keyword>
<sequence>MEQCLWSTFYPQNITIAEIAWNGIPVNVINDTGSSDSWLVQDGFTCVDQENRNQPNTNCSFGPPFQGAFDGGAITNQHFNLMYADLELMTGIMGYETVTVAGITVEKQEVALVNYTYWFGDSVTSGLMGLAYSRLTSAFASTNSSVNDNDKQVPYDPIMTTMIKRDLIEPMFSLVLDRDSDNGSLALGGLPPVNHTGTIATTPILMVSCPQYLLGSYGTSHTGIQIQIYDDEKMKTEYSFYTVIADAYIYMGSQKTRANTGIWEQLLQNITVNTTHFPVIVDSGTTLMYLPTEIYQDVMALFNPPAVFFEAVASAVTSCNASVPDFGNSIGGQVFMISQADMLLQASIDPATGLCEVGCDCTATLVMDGGMGPYVLGDTFMNNVVSVFDIGAGEMRFAVNTQSNDNFY</sequence>
<dbReference type="Gene3D" id="2.40.70.10">
    <property type="entry name" value="Acid Proteases"/>
    <property type="match status" value="2"/>
</dbReference>
<name>A0ABR4DWL5_9PEZI</name>
<dbReference type="PANTHER" id="PTHR47966:SF47">
    <property type="entry name" value="ENDOPEPTIDASE, PUTATIVE (AFU_ORTHOLOGUE AFUA_3G01220)-RELATED"/>
    <property type="match status" value="1"/>
</dbReference>
<dbReference type="PANTHER" id="PTHR47966">
    <property type="entry name" value="BETA-SITE APP-CLEAVING ENZYME, ISOFORM A-RELATED"/>
    <property type="match status" value="1"/>
</dbReference>
<evidence type="ECO:0000313" key="5">
    <source>
        <dbReference type="EMBL" id="KAL2274780.1"/>
    </source>
</evidence>
<gene>
    <name evidence="5" type="ORF">FJTKL_02757</name>
</gene>
<dbReference type="InterPro" id="IPR034164">
    <property type="entry name" value="Pepsin-like_dom"/>
</dbReference>
<keyword evidence="2 3" id="KW-0064">Aspartyl protease</keyword>
<accession>A0ABR4DWL5</accession>
<evidence type="ECO:0000313" key="6">
    <source>
        <dbReference type="Proteomes" id="UP001600888"/>
    </source>
</evidence>
<reference evidence="5 6" key="1">
    <citation type="submission" date="2024-03" db="EMBL/GenBank/DDBJ databases">
        <title>A high-quality draft genome sequence of Diaporthe vaccinii, a causative agent of upright dieback and viscid rot disease in cranberry plants.</title>
        <authorList>
            <person name="Sarrasin M."/>
            <person name="Lang B.F."/>
            <person name="Burger G."/>
        </authorList>
    </citation>
    <scope>NUCLEOTIDE SEQUENCE [LARGE SCALE GENOMIC DNA]</scope>
    <source>
        <strain evidence="5 6">IS7</strain>
    </source>
</reference>
<comment type="caution">
    <text evidence="5">The sequence shown here is derived from an EMBL/GenBank/DDBJ whole genome shotgun (WGS) entry which is preliminary data.</text>
</comment>
<keyword evidence="3" id="KW-0645">Protease</keyword>
<dbReference type="Pfam" id="PF00026">
    <property type="entry name" value="Asp"/>
    <property type="match status" value="2"/>
</dbReference>
<dbReference type="PRINTS" id="PR00792">
    <property type="entry name" value="PEPSIN"/>
</dbReference>
<dbReference type="InterPro" id="IPR001969">
    <property type="entry name" value="Aspartic_peptidase_AS"/>
</dbReference>
<dbReference type="InterPro" id="IPR033121">
    <property type="entry name" value="PEPTIDASE_A1"/>
</dbReference>
<dbReference type="EMBL" id="JBAWTH010000149">
    <property type="protein sequence ID" value="KAL2274780.1"/>
    <property type="molecule type" value="Genomic_DNA"/>
</dbReference>
<dbReference type="PROSITE" id="PS51767">
    <property type="entry name" value="PEPTIDASE_A1"/>
    <property type="match status" value="1"/>
</dbReference>
<dbReference type="InterPro" id="IPR001461">
    <property type="entry name" value="Aspartic_peptidase_A1"/>
</dbReference>
<protein>
    <recommendedName>
        <fullName evidence="4">Peptidase A1 domain-containing protein</fullName>
    </recommendedName>
</protein>
<dbReference type="InterPro" id="IPR021109">
    <property type="entry name" value="Peptidase_aspartic_dom_sf"/>
</dbReference>
<organism evidence="5 6">
    <name type="scientific">Diaporthe vaccinii</name>
    <dbReference type="NCBI Taxonomy" id="105482"/>
    <lineage>
        <taxon>Eukaryota</taxon>
        <taxon>Fungi</taxon>
        <taxon>Dikarya</taxon>
        <taxon>Ascomycota</taxon>
        <taxon>Pezizomycotina</taxon>
        <taxon>Sordariomycetes</taxon>
        <taxon>Sordariomycetidae</taxon>
        <taxon>Diaporthales</taxon>
        <taxon>Diaporthaceae</taxon>
        <taxon>Diaporthe</taxon>
        <taxon>Diaporthe eres species complex</taxon>
    </lineage>
</organism>
<evidence type="ECO:0000256" key="3">
    <source>
        <dbReference type="RuleBase" id="RU000454"/>
    </source>
</evidence>
<dbReference type="Proteomes" id="UP001600888">
    <property type="component" value="Unassembled WGS sequence"/>
</dbReference>
<feature type="domain" description="Peptidase A1" evidence="4">
    <location>
        <begin position="10"/>
        <end position="398"/>
    </location>
</feature>
<dbReference type="SUPFAM" id="SSF50630">
    <property type="entry name" value="Acid proteases"/>
    <property type="match status" value="1"/>
</dbReference>
<proteinExistence type="inferred from homology"/>